<dbReference type="EMBL" id="JAUSQZ010000001">
    <property type="protein sequence ID" value="MDP9830826.1"/>
    <property type="molecule type" value="Genomic_DNA"/>
</dbReference>
<keyword evidence="2" id="KW-0732">Signal</keyword>
<dbReference type="RefSeq" id="WP_307250012.1">
    <property type="nucleotide sequence ID" value="NZ_JAUSQZ010000001.1"/>
</dbReference>
<evidence type="ECO:0000256" key="2">
    <source>
        <dbReference type="SAM" id="SignalP"/>
    </source>
</evidence>
<dbReference type="PROSITE" id="PS51257">
    <property type="entry name" value="PROKAR_LIPOPROTEIN"/>
    <property type="match status" value="1"/>
</dbReference>
<evidence type="ECO:0000256" key="1">
    <source>
        <dbReference type="SAM" id="MobiDB-lite"/>
    </source>
</evidence>
<reference evidence="3 4" key="1">
    <citation type="submission" date="2023-07" db="EMBL/GenBank/DDBJ databases">
        <title>Sequencing the genomes of 1000 actinobacteria strains.</title>
        <authorList>
            <person name="Klenk H.-P."/>
        </authorList>
    </citation>
    <scope>NUCLEOTIDE SEQUENCE [LARGE SCALE GENOMIC DNA]</scope>
    <source>
        <strain evidence="3 4">DSM 44388</strain>
    </source>
</reference>
<keyword evidence="4" id="KW-1185">Reference proteome</keyword>
<evidence type="ECO:0000313" key="3">
    <source>
        <dbReference type="EMBL" id="MDP9830826.1"/>
    </source>
</evidence>
<protein>
    <recommendedName>
        <fullName evidence="5">Secreted protein</fullName>
    </recommendedName>
</protein>
<feature type="region of interest" description="Disordered" evidence="1">
    <location>
        <begin position="25"/>
        <end position="84"/>
    </location>
</feature>
<gene>
    <name evidence="3" type="ORF">J2S57_006575</name>
</gene>
<comment type="caution">
    <text evidence="3">The sequence shown here is derived from an EMBL/GenBank/DDBJ whole genome shotgun (WGS) entry which is preliminary data.</text>
</comment>
<feature type="compositionally biased region" description="Low complexity" evidence="1">
    <location>
        <begin position="31"/>
        <end position="65"/>
    </location>
</feature>
<dbReference type="Proteomes" id="UP001235712">
    <property type="component" value="Unassembled WGS sequence"/>
</dbReference>
<feature type="chain" id="PRO_5046942669" description="Secreted protein" evidence="2">
    <location>
        <begin position="23"/>
        <end position="207"/>
    </location>
</feature>
<organism evidence="3 4">
    <name type="scientific">Kineosporia succinea</name>
    <dbReference type="NCBI Taxonomy" id="84632"/>
    <lineage>
        <taxon>Bacteria</taxon>
        <taxon>Bacillati</taxon>
        <taxon>Actinomycetota</taxon>
        <taxon>Actinomycetes</taxon>
        <taxon>Kineosporiales</taxon>
        <taxon>Kineosporiaceae</taxon>
        <taxon>Kineosporia</taxon>
    </lineage>
</organism>
<accession>A0ABT9PDP5</accession>
<evidence type="ECO:0000313" key="4">
    <source>
        <dbReference type="Proteomes" id="UP001235712"/>
    </source>
</evidence>
<evidence type="ECO:0008006" key="5">
    <source>
        <dbReference type="Google" id="ProtNLM"/>
    </source>
</evidence>
<feature type="signal peptide" evidence="2">
    <location>
        <begin position="1"/>
        <end position="22"/>
    </location>
</feature>
<proteinExistence type="predicted"/>
<sequence>MPTLKSTAAASFLVLGALVTTACGGSDAQASTTRTTTSTKTSTTVTPTDAETGTRTGAETGTESTPASGAPSVPEGGPGLSIMPGEVTAGVLALYDEGLEMTDDGSGRQLFVFTSVGPGLYQIKGIDSSGQDDPLCWQMPERGQITPSAIGAGTCDPDDARQHFTVEKSGRDHTFSHGDDGYLAAGQMGMILTHDEPGRFWLVDPNA</sequence>
<name>A0ABT9PDP5_9ACTN</name>